<keyword evidence="4 5" id="KW-0472">Membrane</keyword>
<feature type="transmembrane region" description="Helical" evidence="5">
    <location>
        <begin position="86"/>
        <end position="104"/>
    </location>
</feature>
<dbReference type="EMBL" id="VUJU01003697">
    <property type="protein sequence ID" value="KAF0757028.1"/>
    <property type="molecule type" value="Genomic_DNA"/>
</dbReference>
<name>A0A6G0YJL9_APHCR</name>
<feature type="transmembrane region" description="Helical" evidence="5">
    <location>
        <begin position="116"/>
        <end position="138"/>
    </location>
</feature>
<evidence type="ECO:0000313" key="6">
    <source>
        <dbReference type="EMBL" id="KAF0757028.1"/>
    </source>
</evidence>
<dbReference type="Proteomes" id="UP000478052">
    <property type="component" value="Unassembled WGS sequence"/>
</dbReference>
<accession>A0A6G0YJL9</accession>
<proteinExistence type="predicted"/>
<dbReference type="InterPro" id="IPR024371">
    <property type="entry name" value="AcetylCoA_trans_1-like"/>
</dbReference>
<protein>
    <recommendedName>
        <fullName evidence="8">Acetyl-coenzyme A transporter 1-like</fullName>
    </recommendedName>
</protein>
<dbReference type="GO" id="GO:0016020">
    <property type="term" value="C:membrane"/>
    <property type="evidence" value="ECO:0007669"/>
    <property type="project" value="UniProtKB-SubCell"/>
</dbReference>
<feature type="transmembrane region" description="Helical" evidence="5">
    <location>
        <begin position="150"/>
        <end position="168"/>
    </location>
</feature>
<dbReference type="PANTHER" id="PTHR12778:SF9">
    <property type="entry name" value="ACETYL-COENZYME A TRANSPORTER 1"/>
    <property type="match status" value="1"/>
</dbReference>
<dbReference type="AlphaFoldDB" id="A0A6G0YJL9"/>
<evidence type="ECO:0000256" key="5">
    <source>
        <dbReference type="SAM" id="Phobius"/>
    </source>
</evidence>
<keyword evidence="7" id="KW-1185">Reference proteome</keyword>
<evidence type="ECO:0000256" key="1">
    <source>
        <dbReference type="ARBA" id="ARBA00004141"/>
    </source>
</evidence>
<organism evidence="6 7">
    <name type="scientific">Aphis craccivora</name>
    <name type="common">Cowpea aphid</name>
    <dbReference type="NCBI Taxonomy" id="307492"/>
    <lineage>
        <taxon>Eukaryota</taxon>
        <taxon>Metazoa</taxon>
        <taxon>Ecdysozoa</taxon>
        <taxon>Arthropoda</taxon>
        <taxon>Hexapoda</taxon>
        <taxon>Insecta</taxon>
        <taxon>Pterygota</taxon>
        <taxon>Neoptera</taxon>
        <taxon>Paraneoptera</taxon>
        <taxon>Hemiptera</taxon>
        <taxon>Sternorrhyncha</taxon>
        <taxon>Aphidomorpha</taxon>
        <taxon>Aphidoidea</taxon>
        <taxon>Aphididae</taxon>
        <taxon>Aphidini</taxon>
        <taxon>Aphis</taxon>
        <taxon>Aphis</taxon>
    </lineage>
</organism>
<feature type="transmembrane region" description="Helical" evidence="5">
    <location>
        <begin position="6"/>
        <end position="23"/>
    </location>
</feature>
<dbReference type="GO" id="GO:0008521">
    <property type="term" value="F:acetyl-CoA transmembrane transporter activity"/>
    <property type="evidence" value="ECO:0007669"/>
    <property type="project" value="InterPro"/>
</dbReference>
<dbReference type="Pfam" id="PF13000">
    <property type="entry name" value="Acatn"/>
    <property type="match status" value="1"/>
</dbReference>
<evidence type="ECO:0008006" key="8">
    <source>
        <dbReference type="Google" id="ProtNLM"/>
    </source>
</evidence>
<evidence type="ECO:0000313" key="7">
    <source>
        <dbReference type="Proteomes" id="UP000478052"/>
    </source>
</evidence>
<reference evidence="6 7" key="1">
    <citation type="submission" date="2019-08" db="EMBL/GenBank/DDBJ databases">
        <title>Whole genome of Aphis craccivora.</title>
        <authorList>
            <person name="Voronova N.V."/>
            <person name="Shulinski R.S."/>
            <person name="Bandarenka Y.V."/>
            <person name="Zhorov D.G."/>
            <person name="Warner D."/>
        </authorList>
    </citation>
    <scope>NUCLEOTIDE SEQUENCE [LARGE SCALE GENOMIC DNA]</scope>
    <source>
        <strain evidence="6">180601</strain>
        <tissue evidence="6">Whole Body</tissue>
    </source>
</reference>
<dbReference type="GO" id="GO:0035348">
    <property type="term" value="P:acetyl-CoA transmembrane transport"/>
    <property type="evidence" value="ECO:0007669"/>
    <property type="project" value="InterPro"/>
</dbReference>
<feature type="transmembrane region" description="Helical" evidence="5">
    <location>
        <begin position="44"/>
        <end position="66"/>
    </location>
</feature>
<evidence type="ECO:0000256" key="3">
    <source>
        <dbReference type="ARBA" id="ARBA00022989"/>
    </source>
</evidence>
<dbReference type="PANTHER" id="PTHR12778">
    <property type="entry name" value="SOLUTE CARRIER FAMILY 33 ACETYL-COA TRANSPORTER -RELATED"/>
    <property type="match status" value="1"/>
</dbReference>
<gene>
    <name evidence="6" type="ORF">FWK35_00014230</name>
</gene>
<evidence type="ECO:0000256" key="2">
    <source>
        <dbReference type="ARBA" id="ARBA00022692"/>
    </source>
</evidence>
<comment type="subcellular location">
    <subcellularLocation>
        <location evidence="1">Membrane</location>
        <topology evidence="1">Multi-pass membrane protein</topology>
    </subcellularLocation>
</comment>
<dbReference type="InterPro" id="IPR004752">
    <property type="entry name" value="AmpG_permease/AT-1"/>
</dbReference>
<comment type="caution">
    <text evidence="6">The sequence shown here is derived from an EMBL/GenBank/DDBJ whole genome shotgun (WGS) entry which is preliminary data.</text>
</comment>
<keyword evidence="2 5" id="KW-0812">Transmembrane</keyword>
<dbReference type="OrthoDB" id="6415790at2759"/>
<evidence type="ECO:0000256" key="4">
    <source>
        <dbReference type="ARBA" id="ARBA00023136"/>
    </source>
</evidence>
<keyword evidence="3 5" id="KW-1133">Transmembrane helix</keyword>
<sequence length="311" mass="36300">MYTDLFYFWAVLFILITISIIIFKKEKDNRLEVNYVKLNINQNYLLIPSIWVLAIALLTTEFGFAAADQSLLILKLIDAGLPKDNVMVIISSMYIVKIITPMFVSKYTSGPKPMSVYLNLTPFRIIWSITFVIFIYYITKFTTTNGKIDFPIYYYVILVFIFLINYVRHTYNYMSVARLAWFNRISDPRFGGTYMTLLNTLSHISRYWSTSTAIFMIDFLTFKECSSDYKNNCSTSNLSNTCKSNGDSCILNVDESAMCIFFGIGWYYIFKIKLINVQAKSSSHWMVNVKNNKVMKIETTEYKMVENSYER</sequence>